<dbReference type="Pfam" id="PF00702">
    <property type="entry name" value="Hydrolase"/>
    <property type="match status" value="1"/>
</dbReference>
<dbReference type="AlphaFoldDB" id="A0A5C4W4N1"/>
<dbReference type="InterPro" id="IPR023214">
    <property type="entry name" value="HAD_sf"/>
</dbReference>
<dbReference type="EMBL" id="VDLX02000011">
    <property type="protein sequence ID" value="KAB8191993.1"/>
    <property type="molecule type" value="Genomic_DNA"/>
</dbReference>
<keyword evidence="2" id="KW-1185">Reference proteome</keyword>
<dbReference type="InterPro" id="IPR036412">
    <property type="entry name" value="HAD-like_sf"/>
</dbReference>
<dbReference type="PANTHER" id="PTHR46649">
    <property type="match status" value="1"/>
</dbReference>
<dbReference type="Gene3D" id="3.40.50.1000">
    <property type="entry name" value="HAD superfamily/HAD-like"/>
    <property type="match status" value="1"/>
</dbReference>
<gene>
    <name evidence="1" type="ORF">FH608_029100</name>
</gene>
<sequence length="243" mass="26323">MNPHRPAPPTGGHVALLVDVGGVLLLPNAALLTPVIARHGGVDTPEGFIRAHYAAHNAAFPSRGNPLGDYYELLPRYAGVPKDRWRSCAEDYLAISRTRNMWHAPDPESKRTLDEITAAGVGVAIVSQADGKIAQMLLDARMCQEGDGPGVCVDAVLDSTIVGFDKPDPRFFRAALDRLHVDASQAVHVGDTVPADVRGAQAAGIRAVHYDPYDDCDDPGDHEHIRRLREVRAFLAPQPQPRK</sequence>
<dbReference type="PANTHER" id="PTHR46649:SF5">
    <property type="entry name" value="F14L17.7 PROTEIN"/>
    <property type="match status" value="1"/>
</dbReference>
<dbReference type="GO" id="GO:0016787">
    <property type="term" value="F:hydrolase activity"/>
    <property type="evidence" value="ECO:0007669"/>
    <property type="project" value="UniProtKB-KW"/>
</dbReference>
<proteinExistence type="predicted"/>
<evidence type="ECO:0000313" key="2">
    <source>
        <dbReference type="Proteomes" id="UP000312512"/>
    </source>
</evidence>
<dbReference type="InterPro" id="IPR006439">
    <property type="entry name" value="HAD-SF_hydro_IA"/>
</dbReference>
<dbReference type="OrthoDB" id="3680851at2"/>
<dbReference type="RefSeq" id="WP_139633801.1">
    <property type="nucleotide sequence ID" value="NZ_VDLX02000011.1"/>
</dbReference>
<evidence type="ECO:0000313" key="1">
    <source>
        <dbReference type="EMBL" id="KAB8191993.1"/>
    </source>
</evidence>
<comment type="caution">
    <text evidence="1">The sequence shown here is derived from an EMBL/GenBank/DDBJ whole genome shotgun (WGS) entry which is preliminary data.</text>
</comment>
<accession>A0A5C4W4N1</accession>
<name>A0A5C4W4N1_9ACTN</name>
<reference evidence="1 2" key="1">
    <citation type="submission" date="2019-10" db="EMBL/GenBank/DDBJ databases">
        <title>Nonomuraea sp. nov., isolated from Phyllanthus amarus.</title>
        <authorList>
            <person name="Klykleung N."/>
            <person name="Tanasupawat S."/>
        </authorList>
    </citation>
    <scope>NUCLEOTIDE SEQUENCE [LARGE SCALE GENOMIC DNA]</scope>
    <source>
        <strain evidence="1 2">PA1-10</strain>
    </source>
</reference>
<keyword evidence="1" id="KW-0378">Hydrolase</keyword>
<dbReference type="SUPFAM" id="SSF56784">
    <property type="entry name" value="HAD-like"/>
    <property type="match status" value="1"/>
</dbReference>
<organism evidence="1 2">
    <name type="scientific">Nonomuraea phyllanthi</name>
    <dbReference type="NCBI Taxonomy" id="2219224"/>
    <lineage>
        <taxon>Bacteria</taxon>
        <taxon>Bacillati</taxon>
        <taxon>Actinomycetota</taxon>
        <taxon>Actinomycetes</taxon>
        <taxon>Streptosporangiales</taxon>
        <taxon>Streptosporangiaceae</taxon>
        <taxon>Nonomuraea</taxon>
    </lineage>
</organism>
<protein>
    <submittedName>
        <fullName evidence="1">HAD-IA family hydrolase</fullName>
    </submittedName>
</protein>
<dbReference type="Proteomes" id="UP000312512">
    <property type="component" value="Unassembled WGS sequence"/>
</dbReference>
<dbReference type="NCBIfam" id="TIGR01509">
    <property type="entry name" value="HAD-SF-IA-v3"/>
    <property type="match status" value="1"/>
</dbReference>